<sequence>MSAKPKEVIMDIDRILKQTVDKDNKVNNVTAFNRSTGIRESLNENLIPEQLFDDPNTKQKEAQGISAVKALQIAQEQGQIIYTITKENYAKILPKLNHSLDVMTDVRNAINAGKEVTISQTQVHAFGWHGTGYIVLDPTTGTGVYLIGGGVDGGFLNFFGENANPFALALGAVSVLATLGSVSLPITIAILSISFFVGIMVTLATNLTLIENNCPDTTIIMNSVLNFIGFTLGVFLKGTGTAIVTAFSSWLYNNILPSVAPLCKYK</sequence>
<name>L2F9P2_9GAMM</name>
<dbReference type="Proteomes" id="UP000023795">
    <property type="component" value="Unassembled WGS sequence"/>
</dbReference>
<keyword evidence="1" id="KW-0812">Transmembrane</keyword>
<evidence type="ECO:0000256" key="1">
    <source>
        <dbReference type="SAM" id="Phobius"/>
    </source>
</evidence>
<organism evidence="2 3">
    <name type="scientific">Moraxella macacae 0408225</name>
    <dbReference type="NCBI Taxonomy" id="1230338"/>
    <lineage>
        <taxon>Bacteria</taxon>
        <taxon>Pseudomonadati</taxon>
        <taxon>Pseudomonadota</taxon>
        <taxon>Gammaproteobacteria</taxon>
        <taxon>Moraxellales</taxon>
        <taxon>Moraxellaceae</taxon>
        <taxon>Moraxella</taxon>
    </lineage>
</organism>
<reference evidence="2 3" key="1">
    <citation type="journal article" date="2013" name="Genome Announc.">
        <title>Genome Sequence of Moraxella macacae 0408225, a Novel Bacterial Species Isolated from a Cynomolgus Macaque with Epistaxis.</title>
        <authorList>
            <person name="Ladner J.T."/>
            <person name="Whitehouse C.A."/>
            <person name="Koroleva G.I."/>
            <person name="Palacios G.F."/>
        </authorList>
    </citation>
    <scope>NUCLEOTIDE SEQUENCE [LARGE SCALE GENOMIC DNA]</scope>
    <source>
        <strain evidence="2 3">0408225</strain>
    </source>
</reference>
<gene>
    <name evidence="2" type="ORF">MOMA_02210</name>
</gene>
<evidence type="ECO:0000313" key="2">
    <source>
        <dbReference type="EMBL" id="ELA09183.1"/>
    </source>
</evidence>
<keyword evidence="1" id="KW-1133">Transmembrane helix</keyword>
<keyword evidence="1" id="KW-0472">Membrane</keyword>
<dbReference type="PATRIC" id="fig|1230338.3.peg.482"/>
<protein>
    <submittedName>
        <fullName evidence="2">Uncharacterized protein</fullName>
    </submittedName>
</protein>
<dbReference type="eggNOG" id="COG1305">
    <property type="taxonomic scope" value="Bacteria"/>
</dbReference>
<proteinExistence type="predicted"/>
<dbReference type="EMBL" id="ANIN01000001">
    <property type="protein sequence ID" value="ELA09183.1"/>
    <property type="molecule type" value="Genomic_DNA"/>
</dbReference>
<accession>L2F9P2</accession>
<evidence type="ECO:0000313" key="3">
    <source>
        <dbReference type="Proteomes" id="UP000023795"/>
    </source>
</evidence>
<keyword evidence="3" id="KW-1185">Reference proteome</keyword>
<feature type="transmembrane region" description="Helical" evidence="1">
    <location>
        <begin position="190"/>
        <end position="212"/>
    </location>
</feature>
<feature type="transmembrane region" description="Helical" evidence="1">
    <location>
        <begin position="224"/>
        <end position="252"/>
    </location>
</feature>
<comment type="caution">
    <text evidence="2">The sequence shown here is derived from an EMBL/GenBank/DDBJ whole genome shotgun (WGS) entry which is preliminary data.</text>
</comment>
<dbReference type="AlphaFoldDB" id="L2F9P2"/>